<organism evidence="1 2">
    <name type="scientific">Brassica cretica</name>
    <name type="common">Mustard</name>
    <dbReference type="NCBI Taxonomy" id="69181"/>
    <lineage>
        <taxon>Eukaryota</taxon>
        <taxon>Viridiplantae</taxon>
        <taxon>Streptophyta</taxon>
        <taxon>Embryophyta</taxon>
        <taxon>Tracheophyta</taxon>
        <taxon>Spermatophyta</taxon>
        <taxon>Magnoliopsida</taxon>
        <taxon>eudicotyledons</taxon>
        <taxon>Gunneridae</taxon>
        <taxon>Pentapetalae</taxon>
        <taxon>rosids</taxon>
        <taxon>malvids</taxon>
        <taxon>Brassicales</taxon>
        <taxon>Brassicaceae</taxon>
        <taxon>Brassiceae</taxon>
        <taxon>Brassica</taxon>
    </lineage>
</organism>
<evidence type="ECO:0000313" key="2">
    <source>
        <dbReference type="Proteomes" id="UP000712600"/>
    </source>
</evidence>
<proteinExistence type="predicted"/>
<name>A0A8S9RVI9_BRACR</name>
<dbReference type="Proteomes" id="UP000712600">
    <property type="component" value="Unassembled WGS sequence"/>
</dbReference>
<evidence type="ECO:0000313" key="1">
    <source>
        <dbReference type="EMBL" id="KAF3584586.1"/>
    </source>
</evidence>
<dbReference type="EMBL" id="QGKX02000088">
    <property type="protein sequence ID" value="KAF3584586.1"/>
    <property type="molecule type" value="Genomic_DNA"/>
</dbReference>
<comment type="caution">
    <text evidence="1">The sequence shown here is derived from an EMBL/GenBank/DDBJ whole genome shotgun (WGS) entry which is preliminary data.</text>
</comment>
<dbReference type="AlphaFoldDB" id="A0A8S9RVI9"/>
<accession>A0A8S9RVI9</accession>
<reference evidence="1" key="1">
    <citation type="submission" date="2019-12" db="EMBL/GenBank/DDBJ databases">
        <title>Genome sequencing and annotation of Brassica cretica.</title>
        <authorList>
            <person name="Studholme D.J."/>
            <person name="Sarris P."/>
        </authorList>
    </citation>
    <scope>NUCLEOTIDE SEQUENCE</scope>
    <source>
        <strain evidence="1">PFS-109/04</strain>
        <tissue evidence="1">Leaf</tissue>
    </source>
</reference>
<protein>
    <submittedName>
        <fullName evidence="1">Uncharacterized protein</fullName>
    </submittedName>
</protein>
<gene>
    <name evidence="1" type="ORF">F2Q69_00027751</name>
</gene>
<sequence length="265" mass="28757">MVEYLCGGRVTNYKDRSRSFEVRGGRSSDQARGVTVHGSSTCSLTCRSTRWIDKARGVSADATEACGQPCMSMCGALHEFQSCSLTTGRSGGVLAMLKDMWSTSEGSVQLKVNQVKISSDGKQVNMAIEGERNKVIDLECSRFSPRGPVHGFRSVEVRLDTSPGSRRTVQKLMEVPVIFKDSVMAGGRTIWADLLVVILVLQVLCHIGRTTSTSGMFWGGLVFPRPRIQRVLTLSLKSGLGTGLGLVALGKDDRIAWCWTLGPPV</sequence>